<evidence type="ECO:0000313" key="1">
    <source>
        <dbReference type="EMBL" id="CAG7835234.1"/>
    </source>
</evidence>
<keyword evidence="2" id="KW-1185">Reference proteome</keyword>
<proteinExistence type="predicted"/>
<dbReference type="EMBL" id="CAJVCH010570567">
    <property type="protein sequence ID" value="CAG7835234.1"/>
    <property type="molecule type" value="Genomic_DNA"/>
</dbReference>
<organism evidence="1 2">
    <name type="scientific">Allacma fusca</name>
    <dbReference type="NCBI Taxonomy" id="39272"/>
    <lineage>
        <taxon>Eukaryota</taxon>
        <taxon>Metazoa</taxon>
        <taxon>Ecdysozoa</taxon>
        <taxon>Arthropoda</taxon>
        <taxon>Hexapoda</taxon>
        <taxon>Collembola</taxon>
        <taxon>Symphypleona</taxon>
        <taxon>Sminthuridae</taxon>
        <taxon>Allacma</taxon>
    </lineage>
</organism>
<name>A0A8J2LN03_9HEXA</name>
<dbReference type="Proteomes" id="UP000708208">
    <property type="component" value="Unassembled WGS sequence"/>
</dbReference>
<dbReference type="AlphaFoldDB" id="A0A8J2LN03"/>
<gene>
    <name evidence="1" type="ORF">AFUS01_LOCUS44634</name>
</gene>
<sequence length="243" mass="27678">MPNTSTKLQLVYKTGGSRVLSRHGYSVRQTPKKRHLTLRETSWKRLEPVIPLTRLETSASNVPASVASTREPQRPEDVALVRNLISTILIHPNLLGHEDFGDLRRFLENLGVSFICKSTDICIPLEPSDNKPLIKLHPPLPKTELPFLCSFGFIKEMTIDAEKKCVNVHKYSLMSTMKAVLKDVLERLMESPEIMYQPSHTFLYEFMIHFGAKPRNIDEFVKCKSSSVKSWKSCKSRGNVVEV</sequence>
<accession>A0A8J2LN03</accession>
<protein>
    <submittedName>
        <fullName evidence="1">Uncharacterized protein</fullName>
    </submittedName>
</protein>
<evidence type="ECO:0000313" key="2">
    <source>
        <dbReference type="Proteomes" id="UP000708208"/>
    </source>
</evidence>
<comment type="caution">
    <text evidence="1">The sequence shown here is derived from an EMBL/GenBank/DDBJ whole genome shotgun (WGS) entry which is preliminary data.</text>
</comment>
<reference evidence="1" key="1">
    <citation type="submission" date="2021-06" db="EMBL/GenBank/DDBJ databases">
        <authorList>
            <person name="Hodson N. C."/>
            <person name="Mongue J. A."/>
            <person name="Jaron S. K."/>
        </authorList>
    </citation>
    <scope>NUCLEOTIDE SEQUENCE</scope>
</reference>